<dbReference type="RefSeq" id="WP_073270202.1">
    <property type="nucleotide sequence ID" value="NZ_FQTU01000007.1"/>
</dbReference>
<dbReference type="GO" id="GO:0055085">
    <property type="term" value="P:transmembrane transport"/>
    <property type="evidence" value="ECO:0007669"/>
    <property type="project" value="InterPro"/>
</dbReference>
<feature type="transmembrane region" description="Helical" evidence="8">
    <location>
        <begin position="259"/>
        <end position="278"/>
    </location>
</feature>
<proteinExistence type="inferred from homology"/>
<comment type="similarity">
    <text evidence="2">Belongs to the auxin efflux carrier (TC 2.A.69) family.</text>
</comment>
<evidence type="ECO:0000256" key="7">
    <source>
        <dbReference type="ARBA" id="ARBA00023136"/>
    </source>
</evidence>
<evidence type="ECO:0000256" key="5">
    <source>
        <dbReference type="ARBA" id="ARBA00022692"/>
    </source>
</evidence>
<organism evidence="9 10">
    <name type="scientific">Alkalibacter saccharofermentans DSM 14828</name>
    <dbReference type="NCBI Taxonomy" id="1120975"/>
    <lineage>
        <taxon>Bacteria</taxon>
        <taxon>Bacillati</taxon>
        <taxon>Bacillota</taxon>
        <taxon>Clostridia</taxon>
        <taxon>Eubacteriales</taxon>
        <taxon>Eubacteriaceae</taxon>
        <taxon>Alkalibacter</taxon>
    </lineage>
</organism>
<dbReference type="AlphaFoldDB" id="A0A1M4WFI1"/>
<evidence type="ECO:0000313" key="9">
    <source>
        <dbReference type="EMBL" id="SHE79998.1"/>
    </source>
</evidence>
<keyword evidence="3" id="KW-0813">Transport</keyword>
<reference evidence="9 10" key="1">
    <citation type="submission" date="2016-11" db="EMBL/GenBank/DDBJ databases">
        <authorList>
            <person name="Jaros S."/>
            <person name="Januszkiewicz K."/>
            <person name="Wedrychowicz H."/>
        </authorList>
    </citation>
    <scope>NUCLEOTIDE SEQUENCE [LARGE SCALE GENOMIC DNA]</scope>
    <source>
        <strain evidence="9 10">DSM 14828</strain>
    </source>
</reference>
<evidence type="ECO:0000256" key="1">
    <source>
        <dbReference type="ARBA" id="ARBA00004651"/>
    </source>
</evidence>
<evidence type="ECO:0008006" key="11">
    <source>
        <dbReference type="Google" id="ProtNLM"/>
    </source>
</evidence>
<evidence type="ECO:0000256" key="4">
    <source>
        <dbReference type="ARBA" id="ARBA00022475"/>
    </source>
</evidence>
<keyword evidence="10" id="KW-1185">Reference proteome</keyword>
<keyword evidence="6 8" id="KW-1133">Transmembrane helix</keyword>
<name>A0A1M4WFI1_9FIRM</name>
<comment type="subcellular location">
    <subcellularLocation>
        <location evidence="1">Cell membrane</location>
        <topology evidence="1">Multi-pass membrane protein</topology>
    </subcellularLocation>
</comment>
<dbReference type="PANTHER" id="PTHR36838:SF4">
    <property type="entry name" value="AUXIN EFFLUX CARRIER FAMILY PROTEIN"/>
    <property type="match status" value="1"/>
</dbReference>
<protein>
    <recommendedName>
        <fullName evidence="11">AEC family transporter</fullName>
    </recommendedName>
</protein>
<dbReference type="STRING" id="1120975.SAMN02746064_01223"/>
<feature type="transmembrane region" description="Helical" evidence="8">
    <location>
        <begin position="131"/>
        <end position="151"/>
    </location>
</feature>
<feature type="transmembrane region" description="Helical" evidence="8">
    <location>
        <begin position="235"/>
        <end position="253"/>
    </location>
</feature>
<accession>A0A1M4WFI1</accession>
<evidence type="ECO:0000256" key="6">
    <source>
        <dbReference type="ARBA" id="ARBA00022989"/>
    </source>
</evidence>
<dbReference type="Gene3D" id="1.20.1530.20">
    <property type="match status" value="1"/>
</dbReference>
<keyword evidence="7 8" id="KW-0472">Membrane</keyword>
<dbReference type="EMBL" id="FQTU01000007">
    <property type="protein sequence ID" value="SHE79998.1"/>
    <property type="molecule type" value="Genomic_DNA"/>
</dbReference>
<dbReference type="InterPro" id="IPR004776">
    <property type="entry name" value="Mem_transp_PIN-like"/>
</dbReference>
<dbReference type="InterPro" id="IPR038770">
    <property type="entry name" value="Na+/solute_symporter_sf"/>
</dbReference>
<dbReference type="Proteomes" id="UP000184251">
    <property type="component" value="Unassembled WGS sequence"/>
</dbReference>
<evidence type="ECO:0000256" key="3">
    <source>
        <dbReference type="ARBA" id="ARBA00022448"/>
    </source>
</evidence>
<evidence type="ECO:0000256" key="8">
    <source>
        <dbReference type="SAM" id="Phobius"/>
    </source>
</evidence>
<gene>
    <name evidence="9" type="ORF">SAMN02746064_01223</name>
</gene>
<evidence type="ECO:0000313" key="10">
    <source>
        <dbReference type="Proteomes" id="UP000184251"/>
    </source>
</evidence>
<dbReference type="OrthoDB" id="9794315at2"/>
<dbReference type="Pfam" id="PF03547">
    <property type="entry name" value="Mem_trans"/>
    <property type="match status" value="1"/>
</dbReference>
<dbReference type="PANTHER" id="PTHR36838">
    <property type="entry name" value="AUXIN EFFLUX CARRIER FAMILY PROTEIN"/>
    <property type="match status" value="1"/>
</dbReference>
<evidence type="ECO:0000256" key="2">
    <source>
        <dbReference type="ARBA" id="ARBA00010145"/>
    </source>
</evidence>
<feature type="transmembrane region" description="Helical" evidence="8">
    <location>
        <begin position="290"/>
        <end position="309"/>
    </location>
</feature>
<keyword evidence="4" id="KW-1003">Cell membrane</keyword>
<dbReference type="GO" id="GO:0005886">
    <property type="term" value="C:plasma membrane"/>
    <property type="evidence" value="ECO:0007669"/>
    <property type="project" value="UniProtKB-SubCell"/>
</dbReference>
<feature type="transmembrane region" description="Helical" evidence="8">
    <location>
        <begin position="6"/>
        <end position="26"/>
    </location>
</feature>
<feature type="transmembrane region" description="Helical" evidence="8">
    <location>
        <begin position="69"/>
        <end position="92"/>
    </location>
</feature>
<keyword evidence="5 8" id="KW-0812">Transmembrane</keyword>
<sequence length="315" mass="34253">MIDNMIFSIGIAAPIFLVMVAGYGLRKRGWIDGQFVKQANRLIFYIALPIKLFNDVRVVDLSEILDFRFYLFIMLGVVLSVVFAWIVSFFVIKIQGQRGAFIQGSFRGNFLYVGFSLIENIMGSLGAKAPMMLAVTMPLYNILAVIIFSFNNPDREVKVSLRSSFLELAKNPMIIGIFLGFIAALIDLSIPVAALRTASYLESLATPLALLSIGASVDLGVIFKNLSPALKATSLKLVIIPLLAVVAASAFGFENSDIILVYILFGVPTATVSYIIAVGMDGDGELASSIIMATTLLSVITMTGFIFVFRTLGMI</sequence>
<feature type="transmembrane region" description="Helical" evidence="8">
    <location>
        <begin position="104"/>
        <end position="125"/>
    </location>
</feature>
<feature type="transmembrane region" description="Helical" evidence="8">
    <location>
        <begin position="172"/>
        <end position="192"/>
    </location>
</feature>